<protein>
    <submittedName>
        <fullName evidence="2">DUF2236 domain-containing protein</fullName>
    </submittedName>
</protein>
<dbReference type="InterPro" id="IPR037473">
    <property type="entry name" value="Lcp-like"/>
</dbReference>
<reference evidence="2 3" key="1">
    <citation type="submission" date="2022-06" db="EMBL/GenBank/DDBJ databases">
        <title>Paraconexibacter antarcticus.</title>
        <authorList>
            <person name="Kim C.S."/>
        </authorList>
    </citation>
    <scope>NUCLEOTIDE SEQUENCE [LARGE SCALE GENOMIC DNA]</scope>
    <source>
        <strain evidence="2 3">02-257</strain>
    </source>
</reference>
<evidence type="ECO:0000313" key="3">
    <source>
        <dbReference type="Proteomes" id="UP001056035"/>
    </source>
</evidence>
<dbReference type="Proteomes" id="UP001056035">
    <property type="component" value="Chromosome"/>
</dbReference>
<organism evidence="2 3">
    <name type="scientific">Paraconexibacter antarcticus</name>
    <dbReference type="NCBI Taxonomy" id="2949664"/>
    <lineage>
        <taxon>Bacteria</taxon>
        <taxon>Bacillati</taxon>
        <taxon>Actinomycetota</taxon>
        <taxon>Thermoleophilia</taxon>
        <taxon>Solirubrobacterales</taxon>
        <taxon>Paraconexibacteraceae</taxon>
        <taxon>Paraconexibacter</taxon>
    </lineage>
</organism>
<dbReference type="EMBL" id="CP098502">
    <property type="protein sequence ID" value="UTI65019.1"/>
    <property type="molecule type" value="Genomic_DNA"/>
</dbReference>
<evidence type="ECO:0000313" key="2">
    <source>
        <dbReference type="EMBL" id="UTI65019.1"/>
    </source>
</evidence>
<feature type="domain" description="ER-bound oxygenase mpaB/mpaB'/Rubber oxygenase catalytic" evidence="1">
    <location>
        <begin position="117"/>
        <end position="348"/>
    </location>
</feature>
<dbReference type="PANTHER" id="PTHR37539:SF1">
    <property type="entry name" value="ER-BOUND OXYGENASE MPAB_MPAB'_RUBBER OXYGENASE CATALYTIC DOMAIN-CONTAINING PROTEIN"/>
    <property type="match status" value="1"/>
</dbReference>
<sequence length="404" mass="42842">MDRTPHEQAGRFRDVDAARETYGRDLVDRVVAGCFEADPAADALVTAFRRLPGGSGWRLLDQALTHGTAALPDDAPAELAAVLDPACTLPSWVDPERLHRGAVAYWRPGAGALSLSLTCGALAYGYQSASLSRPLAATGRLEKMVPRRIAETARWVLAVTTPGGMLPGAEGHASSLRVRLVHALVRRHLLEAGGWDVADWGVPISASDAASTAMGGFLTIHLDAMHDLGVHYSREELEDMTHLWAWIATVMGVPAALAPSGYAEARRQVRAALAIDSGPNEDGPRLMRALLDRPAPIIQILPSPVRGPATAANTHLMVGFTRRWMGDEMADTLGVGHSPLTHAAVLVRPVSVARGLVMRTGLLGGGERVGTVERALVRRVLAQGRAPEVPLGPEEADAEPALAA</sequence>
<name>A0ABY5DWU1_9ACTN</name>
<dbReference type="PANTHER" id="PTHR37539">
    <property type="entry name" value="SECRETED PROTEIN-RELATED"/>
    <property type="match status" value="1"/>
</dbReference>
<dbReference type="Pfam" id="PF09995">
    <property type="entry name" value="MPAB_Lcp_cat"/>
    <property type="match status" value="1"/>
</dbReference>
<dbReference type="InterPro" id="IPR018713">
    <property type="entry name" value="MPAB/Lcp_cat_dom"/>
</dbReference>
<dbReference type="RefSeq" id="WP_254571711.1">
    <property type="nucleotide sequence ID" value="NZ_CP098502.1"/>
</dbReference>
<gene>
    <name evidence="2" type="ORF">NBH00_02140</name>
</gene>
<evidence type="ECO:0000259" key="1">
    <source>
        <dbReference type="Pfam" id="PF09995"/>
    </source>
</evidence>
<accession>A0ABY5DWU1</accession>
<proteinExistence type="predicted"/>
<keyword evidence="3" id="KW-1185">Reference proteome</keyword>